<comment type="caution">
    <text evidence="1">The sequence shown here is derived from an EMBL/GenBank/DDBJ whole genome shotgun (WGS) entry which is preliminary data.</text>
</comment>
<dbReference type="EMBL" id="CM055736">
    <property type="protein sequence ID" value="KAJ8007221.1"/>
    <property type="molecule type" value="Genomic_DNA"/>
</dbReference>
<organism evidence="1 2">
    <name type="scientific">Dallia pectoralis</name>
    <name type="common">Alaska blackfish</name>
    <dbReference type="NCBI Taxonomy" id="75939"/>
    <lineage>
        <taxon>Eukaryota</taxon>
        <taxon>Metazoa</taxon>
        <taxon>Chordata</taxon>
        <taxon>Craniata</taxon>
        <taxon>Vertebrata</taxon>
        <taxon>Euteleostomi</taxon>
        <taxon>Actinopterygii</taxon>
        <taxon>Neopterygii</taxon>
        <taxon>Teleostei</taxon>
        <taxon>Protacanthopterygii</taxon>
        <taxon>Esociformes</taxon>
        <taxon>Umbridae</taxon>
        <taxon>Dallia</taxon>
    </lineage>
</organism>
<evidence type="ECO:0000313" key="2">
    <source>
        <dbReference type="Proteomes" id="UP001157502"/>
    </source>
</evidence>
<evidence type="ECO:0000313" key="1">
    <source>
        <dbReference type="EMBL" id="KAJ8007221.1"/>
    </source>
</evidence>
<keyword evidence="2" id="KW-1185">Reference proteome</keyword>
<dbReference type="Proteomes" id="UP001157502">
    <property type="component" value="Chromosome 9"/>
</dbReference>
<name>A0ACC2GUT0_DALPE</name>
<proteinExistence type="predicted"/>
<reference evidence="1" key="1">
    <citation type="submission" date="2021-05" db="EMBL/GenBank/DDBJ databases">
        <authorList>
            <person name="Pan Q."/>
            <person name="Jouanno E."/>
            <person name="Zahm M."/>
            <person name="Klopp C."/>
            <person name="Cabau C."/>
            <person name="Louis A."/>
            <person name="Berthelot C."/>
            <person name="Parey E."/>
            <person name="Roest Crollius H."/>
            <person name="Montfort J."/>
            <person name="Robinson-Rechavi M."/>
            <person name="Bouchez O."/>
            <person name="Lampietro C."/>
            <person name="Lopez Roques C."/>
            <person name="Donnadieu C."/>
            <person name="Postlethwait J."/>
            <person name="Bobe J."/>
            <person name="Dillon D."/>
            <person name="Chandos A."/>
            <person name="von Hippel F."/>
            <person name="Guiguen Y."/>
        </authorList>
    </citation>
    <scope>NUCLEOTIDE SEQUENCE</scope>
    <source>
        <strain evidence="1">YG-Jan2019</strain>
    </source>
</reference>
<protein>
    <submittedName>
        <fullName evidence="1">Uncharacterized protein</fullName>
    </submittedName>
</protein>
<sequence length="817" mass="93354">MSDPALFRATRVFCRSISSDMEESDSENPGEVPGMRKNSDRKASDCESIIMLDKTKYFFKACDVEGKSFITRTDMKRLHRELPLTAEELDKVFDSLDTNQNGYLTLEEFSSGFSQFLHSRKISVTDEAPPALPNPRKPSDALYQTQCDESLPGGEEDDDKKHFCTLLESLGASNVFEDPGEVHRLWAQLRRDEPHLLSNFEEFLARVTFQIKDAKEERKEMESALLRKAALHDSEIRRLYEEMEQQIKNEKDRLLQKDSEHLQLRSHDLEDQLSSKERELELLFQKQKMLELQCRDLSSEQQESRVQNVKLKMTNEELSRELEGTSQELSLAQEQLAMLQDQAARLQQEREMELYRVTEGLQREKQSLMKQLNLLREMNKHLKDERDICCAVNPRNSLKKKQKQRADLANVFRDTNQEPIKSDDDIPTPHSQRSSEVNRSLGSGSDDLTASYPTQVAEAPAVVEVEAQGVRRVRVKERISKFESENTFAHNQRERQRERGRVREVENNTERRKSELGGEDLDAPPDGWPLRRVISIEEDHLPHLLQGGTQPLMHQLSEEDEEEGGDEEDSMEGTLLVAPVSLPVATTMSFKHKGRFSRIRNAPSSTRGQPVGKETQHRVNERAVPTPDRLFKVVMVGNSSVGKTSLLHCFCDGRSHSPTTATVGIDYSVKTLLLDNTQVAMQLWDTAGQERYRSITKQFFRRADGVVVMYDVTVLPSFKAVRPWLINVKEAAGEGVPILLLGNKTDVMSEREVPLKDAENLAHDTGVIFYEVSAYTGYNVTEAMVHLARVLKDQEDRVRDTVVLLEDLPVRKKVCCK</sequence>
<gene>
    <name evidence="1" type="ORF">DPEC_G00115280</name>
</gene>
<accession>A0ACC2GUT0</accession>